<dbReference type="InterPro" id="IPR055346">
    <property type="entry name" value="Fe-S_cluster_assembly_SufBD"/>
</dbReference>
<dbReference type="GeneID" id="77469845"/>
<organism evidence="2 3">
    <name type="scientific">Faecalibacillus faecis</name>
    <dbReference type="NCBI Taxonomy" id="1982628"/>
    <lineage>
        <taxon>Bacteria</taxon>
        <taxon>Bacillati</taxon>
        <taxon>Bacillota</taxon>
        <taxon>Erysipelotrichia</taxon>
        <taxon>Erysipelotrichales</taxon>
        <taxon>Coprobacillaceae</taxon>
        <taxon>Faecalibacillus</taxon>
    </lineage>
</organism>
<sequence length="299" mass="34304">MSRLTDIDNYLVVENGQIKESTFKQDIQIQNQILTINEDAKVQIIYKATQEGDYQFDITLKERLHVDLIEMYEASTKCRFTKNIKVNESCEVLRYVEKNSHENISIDLDENVDVCANAHISCAYVELTDYSTFSKVKYQLLEEGASARLRLASLSKELEHKHYEMTLEHLAPHTYGDMDNYGIVKSKASLLIDGIGRIHKGMYQSDTHQTNKIIVFDEGCKAQANPYLYIDEYDVKASHGASVGKIDEDHLYYLQSRGLSKQDAMHLVTYGYFLPVLEFISVDSLKERFSDVLKEKVGL</sequence>
<dbReference type="PANTHER" id="PTHR43575">
    <property type="entry name" value="PROTEIN ABCI7, CHLOROPLASTIC"/>
    <property type="match status" value="1"/>
</dbReference>
<feature type="domain" description="SUF system FeS cluster assembly SufBD core" evidence="1">
    <location>
        <begin position="58"/>
        <end position="271"/>
    </location>
</feature>
<dbReference type="Proteomes" id="UP000241201">
    <property type="component" value="Unassembled WGS sequence"/>
</dbReference>
<proteinExistence type="predicted"/>
<protein>
    <recommendedName>
        <fullName evidence="1">SUF system FeS cluster assembly SufBD core domain-containing protein</fullName>
    </recommendedName>
</protein>
<dbReference type="RefSeq" id="WP_106987082.1">
    <property type="nucleotide sequence ID" value="NZ_DAWBWI010000023.1"/>
</dbReference>
<reference evidence="3" key="1">
    <citation type="submission" date="2018-03" db="EMBL/GenBank/DDBJ databases">
        <title>Lachnoclostridium SNUG30370 gen.nov., sp.nov., isolated from human faeces.</title>
        <authorList>
            <person name="Seo B."/>
            <person name="Jeon K."/>
            <person name="Ko G."/>
        </authorList>
    </citation>
    <scope>NUCLEOTIDE SEQUENCE [LARGE SCALE GENOMIC DNA]</scope>
    <source>
        <strain evidence="3">SNUG30370</strain>
    </source>
</reference>
<dbReference type="InterPro" id="IPR000825">
    <property type="entry name" value="SUF_FeS_clus_asmbl_SufBD_core"/>
</dbReference>
<dbReference type="SUPFAM" id="SSF101960">
    <property type="entry name" value="Stabilizer of iron transporter SufD"/>
    <property type="match status" value="1"/>
</dbReference>
<gene>
    <name evidence="2" type="ORF">C7U55_01825</name>
</gene>
<accession>A0A2T3G456</accession>
<dbReference type="Pfam" id="PF01458">
    <property type="entry name" value="SUFBD_core"/>
    <property type="match status" value="1"/>
</dbReference>
<evidence type="ECO:0000259" key="1">
    <source>
        <dbReference type="Pfam" id="PF01458"/>
    </source>
</evidence>
<keyword evidence="3" id="KW-1185">Reference proteome</keyword>
<comment type="caution">
    <text evidence="2">The sequence shown here is derived from an EMBL/GenBank/DDBJ whole genome shotgun (WGS) entry which is preliminary data.</text>
</comment>
<evidence type="ECO:0000313" key="3">
    <source>
        <dbReference type="Proteomes" id="UP000241201"/>
    </source>
</evidence>
<dbReference type="PANTHER" id="PTHR43575:SF1">
    <property type="entry name" value="PROTEIN ABCI7, CHLOROPLASTIC"/>
    <property type="match status" value="1"/>
</dbReference>
<dbReference type="EMBL" id="PYLP01000001">
    <property type="protein sequence ID" value="PST42314.1"/>
    <property type="molecule type" value="Genomic_DNA"/>
</dbReference>
<dbReference type="InterPro" id="IPR037284">
    <property type="entry name" value="SUF_FeS_clus_asmbl_SufBD_sf"/>
</dbReference>
<dbReference type="AlphaFoldDB" id="A0A2T3G456"/>
<evidence type="ECO:0000313" key="2">
    <source>
        <dbReference type="EMBL" id="PST42314.1"/>
    </source>
</evidence>
<name>A0A2T3G456_9FIRM</name>
<dbReference type="GO" id="GO:0016226">
    <property type="term" value="P:iron-sulfur cluster assembly"/>
    <property type="evidence" value="ECO:0007669"/>
    <property type="project" value="InterPro"/>
</dbReference>